<dbReference type="InterPro" id="IPR001466">
    <property type="entry name" value="Beta-lactam-related"/>
</dbReference>
<protein>
    <submittedName>
        <fullName evidence="2">Beta-lactamase family protein</fullName>
    </submittedName>
</protein>
<evidence type="ECO:0000313" key="2">
    <source>
        <dbReference type="EMBL" id="MBY8825152.1"/>
    </source>
</evidence>
<name>A0ABS7PXS9_9SPHN</name>
<dbReference type="InterPro" id="IPR050491">
    <property type="entry name" value="AmpC-like"/>
</dbReference>
<evidence type="ECO:0000313" key="3">
    <source>
        <dbReference type="Proteomes" id="UP000706039"/>
    </source>
</evidence>
<dbReference type="SUPFAM" id="SSF56601">
    <property type="entry name" value="beta-lactamase/transpeptidase-like"/>
    <property type="match status" value="1"/>
</dbReference>
<comment type="caution">
    <text evidence="2">The sequence shown here is derived from an EMBL/GenBank/DDBJ whole genome shotgun (WGS) entry which is preliminary data.</text>
</comment>
<reference evidence="2 3" key="1">
    <citation type="submission" date="2021-08" db="EMBL/GenBank/DDBJ databases">
        <authorList>
            <person name="Tuo L."/>
        </authorList>
    </citation>
    <scope>NUCLEOTIDE SEQUENCE [LARGE SCALE GENOMIC DNA]</scope>
    <source>
        <strain evidence="2 3">JCM 31229</strain>
    </source>
</reference>
<dbReference type="EMBL" id="JAINVV010000011">
    <property type="protein sequence ID" value="MBY8825152.1"/>
    <property type="molecule type" value="Genomic_DNA"/>
</dbReference>
<dbReference type="Gene3D" id="3.40.710.10">
    <property type="entry name" value="DD-peptidase/beta-lactamase superfamily"/>
    <property type="match status" value="1"/>
</dbReference>
<dbReference type="InterPro" id="IPR012338">
    <property type="entry name" value="Beta-lactam/transpept-like"/>
</dbReference>
<evidence type="ECO:0000259" key="1">
    <source>
        <dbReference type="Pfam" id="PF00144"/>
    </source>
</evidence>
<dbReference type="Pfam" id="PF00144">
    <property type="entry name" value="Beta-lactamase"/>
    <property type="match status" value="1"/>
</dbReference>
<proteinExistence type="predicted"/>
<dbReference type="PANTHER" id="PTHR46825:SF9">
    <property type="entry name" value="BETA-LACTAMASE-RELATED DOMAIN-CONTAINING PROTEIN"/>
    <property type="match status" value="1"/>
</dbReference>
<keyword evidence="3" id="KW-1185">Reference proteome</keyword>
<accession>A0ABS7PXS9</accession>
<dbReference type="PROSITE" id="PS51318">
    <property type="entry name" value="TAT"/>
    <property type="match status" value="1"/>
</dbReference>
<organism evidence="2 3">
    <name type="scientific">Sphingomonas colocasiae</name>
    <dbReference type="NCBI Taxonomy" id="1848973"/>
    <lineage>
        <taxon>Bacteria</taxon>
        <taxon>Pseudomonadati</taxon>
        <taxon>Pseudomonadota</taxon>
        <taxon>Alphaproteobacteria</taxon>
        <taxon>Sphingomonadales</taxon>
        <taxon>Sphingomonadaceae</taxon>
        <taxon>Sphingomonas</taxon>
    </lineage>
</organism>
<feature type="domain" description="Beta-lactamase-related" evidence="1">
    <location>
        <begin position="45"/>
        <end position="358"/>
    </location>
</feature>
<gene>
    <name evidence="2" type="ORF">K7G82_22815</name>
</gene>
<sequence>MDVTRRDMLGVASAATMIAVAEPLAAATKAAAGGPLAQVVQRLKAFADADLADKGFPGMTVALIGPGGAQATFVAGLADLDRRVPAASEHLFQIGSISKSLTAMALFVLADRGKLNLDARVQDLLPDYPLPPETLTLTQLLDHSSGIPNLLEDPMQIDIPGGRLWTGFAPGSRYSYCNLGYALLGAVIERASGMSYPAAMDALVLKPLGMKTAVPAFRISDRAAYASGHVRFRDDMPWLPRVRLAQARWFDFSHAAGSVAASGADMVRFLQFLQGVAKGKGAPLFSDALAERYRKPTIDSSPAGARYGNGLITLAVDGRPCFRHTGGVHGFSSAFTLDQEAGVGCYASVNVGGAGGYRPTEITEYAMALLRAASAGQPLPPVRSPKATPPVKDGARMAGQWRSADGMALTIVERGGALFVASGGREARLRAGGENSFVTDHAGLAPYSFVLEGEALRLGGRLFGRSAAPAAQPPSPRLAGLVGSYYSPSSWGNRPKVFAIGDRLFLGNEELVAAADGSWRYKDPEASCERVWFLNPIGGRPQILSLSGSRYGRFHDTGL</sequence>
<dbReference type="RefSeq" id="WP_222992254.1">
    <property type="nucleotide sequence ID" value="NZ_JAINVV010000011.1"/>
</dbReference>
<dbReference type="Proteomes" id="UP000706039">
    <property type="component" value="Unassembled WGS sequence"/>
</dbReference>
<dbReference type="PANTHER" id="PTHR46825">
    <property type="entry name" value="D-ALANYL-D-ALANINE-CARBOXYPEPTIDASE/ENDOPEPTIDASE AMPH"/>
    <property type="match status" value="1"/>
</dbReference>
<dbReference type="InterPro" id="IPR006311">
    <property type="entry name" value="TAT_signal"/>
</dbReference>